<dbReference type="Gene3D" id="3.40.20.10">
    <property type="entry name" value="Severin"/>
    <property type="match status" value="1"/>
</dbReference>
<dbReference type="SUPFAM" id="SSF55753">
    <property type="entry name" value="Actin depolymerizing proteins"/>
    <property type="match status" value="1"/>
</dbReference>
<evidence type="ECO:0000313" key="2">
    <source>
        <dbReference type="EMBL" id="MBX31147.1"/>
    </source>
</evidence>
<organism evidence="2">
    <name type="scientific">Rhizophora mucronata</name>
    <name type="common">Asiatic mangrove</name>
    <dbReference type="NCBI Taxonomy" id="61149"/>
    <lineage>
        <taxon>Eukaryota</taxon>
        <taxon>Viridiplantae</taxon>
        <taxon>Streptophyta</taxon>
        <taxon>Embryophyta</taxon>
        <taxon>Tracheophyta</taxon>
        <taxon>Spermatophyta</taxon>
        <taxon>Magnoliopsida</taxon>
        <taxon>eudicotyledons</taxon>
        <taxon>Gunneridae</taxon>
        <taxon>Pentapetalae</taxon>
        <taxon>rosids</taxon>
        <taxon>fabids</taxon>
        <taxon>Malpighiales</taxon>
        <taxon>Rhizophoraceae</taxon>
        <taxon>Rhizophora</taxon>
    </lineage>
</organism>
<dbReference type="InterPro" id="IPR029006">
    <property type="entry name" value="ADF-H/Gelsolin-like_dom_sf"/>
</dbReference>
<dbReference type="EMBL" id="GGEC01050663">
    <property type="protein sequence ID" value="MBX31147.1"/>
    <property type="molecule type" value="Transcribed_RNA"/>
</dbReference>
<protein>
    <submittedName>
        <fullName evidence="2">Villin-2</fullName>
    </submittedName>
</protein>
<sequence>MGDCYVVLQTYPGKGGAYLFDIHFWIGKDSSQVCLMAFSIFLSRPFLLSILLVVLRIRF</sequence>
<proteinExistence type="predicted"/>
<keyword evidence="1" id="KW-1133">Transmembrane helix</keyword>
<feature type="transmembrane region" description="Helical" evidence="1">
    <location>
        <begin position="35"/>
        <end position="55"/>
    </location>
</feature>
<keyword evidence="1" id="KW-0472">Membrane</keyword>
<dbReference type="AlphaFoldDB" id="A0A2P2MLR4"/>
<reference evidence="2" key="1">
    <citation type="submission" date="2018-02" db="EMBL/GenBank/DDBJ databases">
        <title>Rhizophora mucronata_Transcriptome.</title>
        <authorList>
            <person name="Meera S.P."/>
            <person name="Sreeshan A."/>
            <person name="Augustine A."/>
        </authorList>
    </citation>
    <scope>NUCLEOTIDE SEQUENCE</scope>
    <source>
        <tissue evidence="2">Leaf</tissue>
    </source>
</reference>
<name>A0A2P2MLR4_RHIMU</name>
<keyword evidence="1" id="KW-0812">Transmembrane</keyword>
<evidence type="ECO:0000256" key="1">
    <source>
        <dbReference type="SAM" id="Phobius"/>
    </source>
</evidence>
<accession>A0A2P2MLR4</accession>